<dbReference type="PANTHER" id="PTHR38774">
    <property type="entry name" value="CYTOPLASMIC PROTEIN-RELATED"/>
    <property type="match status" value="1"/>
</dbReference>
<evidence type="ECO:0000313" key="1">
    <source>
        <dbReference type="EMBL" id="PIE83711.1"/>
    </source>
</evidence>
<name>A0A2G6PGM2_9GAMM</name>
<reference evidence="1 2" key="1">
    <citation type="submission" date="2017-10" db="EMBL/GenBank/DDBJ databases">
        <title>Novel microbial diversity and functional potential in the marine mammal oral microbiome.</title>
        <authorList>
            <person name="Dudek N.K."/>
            <person name="Sun C.L."/>
            <person name="Burstein D."/>
            <person name="Kantor R.S."/>
            <person name="Aliaga Goltsman D.S."/>
            <person name="Bik E.M."/>
            <person name="Thomas B.C."/>
            <person name="Banfield J.F."/>
            <person name="Relman D.A."/>
        </authorList>
    </citation>
    <scope>NUCLEOTIDE SEQUENCE [LARGE SCALE GENOMIC DNA]</scope>
    <source>
        <strain evidence="1">DOLJORAL78_50_517</strain>
    </source>
</reference>
<gene>
    <name evidence="1" type="ORF">CSA09_00280</name>
</gene>
<sequence length="150" mass="17807">MILLHANRYRDLAHDIPGTFPSLMDLYERNYINMRRLLPIMPTDPVTLVSSVPEALNLYLQFIERFPYTSELILTYQFEQGVTKRAEPNLRIRIYHDARQAEVMTAQRRYPANGKESVLQNGSLYARWQTNRFLYKWLSYCLHQGHHFGD</sequence>
<dbReference type="PANTHER" id="PTHR38774:SF1">
    <property type="entry name" value="CYTOPLASMIC PROTEIN"/>
    <property type="match status" value="1"/>
</dbReference>
<dbReference type="AlphaFoldDB" id="A0A2G6PGM2"/>
<dbReference type="Pfam" id="PF06853">
    <property type="entry name" value="DUF1249"/>
    <property type="match status" value="1"/>
</dbReference>
<dbReference type="EMBL" id="PDTV01000002">
    <property type="protein sequence ID" value="PIE83711.1"/>
    <property type="molecule type" value="Genomic_DNA"/>
</dbReference>
<dbReference type="InterPro" id="IPR009659">
    <property type="entry name" value="DUF1249"/>
</dbReference>
<evidence type="ECO:0000313" key="2">
    <source>
        <dbReference type="Proteomes" id="UP000229278"/>
    </source>
</evidence>
<dbReference type="Proteomes" id="UP000229278">
    <property type="component" value="Unassembled WGS sequence"/>
</dbReference>
<accession>A0A2G6PGM2</accession>
<comment type="caution">
    <text evidence="1">The sequence shown here is derived from an EMBL/GenBank/DDBJ whole genome shotgun (WGS) entry which is preliminary data.</text>
</comment>
<organism evidence="1 2">
    <name type="scientific">Candidatus Contendibacter odensensis</name>
    <dbReference type="NCBI Taxonomy" id="1400860"/>
    <lineage>
        <taxon>Bacteria</taxon>
        <taxon>Pseudomonadati</taxon>
        <taxon>Pseudomonadota</taxon>
        <taxon>Gammaproteobacteria</taxon>
        <taxon>Candidatus Competibacteraceae</taxon>
        <taxon>Candidatus Contendibacter</taxon>
    </lineage>
</organism>
<protein>
    <recommendedName>
        <fullName evidence="3">DUF1249 domain-containing protein</fullName>
    </recommendedName>
</protein>
<evidence type="ECO:0008006" key="3">
    <source>
        <dbReference type="Google" id="ProtNLM"/>
    </source>
</evidence>
<proteinExistence type="predicted"/>